<dbReference type="InterPro" id="IPR035984">
    <property type="entry name" value="Acyl-CoA-binding_sf"/>
</dbReference>
<dbReference type="InterPro" id="IPR014352">
    <property type="entry name" value="FERM/acyl-CoA-bd_prot_sf"/>
</dbReference>
<dbReference type="PROSITE" id="PS51228">
    <property type="entry name" value="ACB_2"/>
    <property type="match status" value="1"/>
</dbReference>
<evidence type="ECO:0000313" key="2">
    <source>
        <dbReference type="EMBL" id="MCX2719280.1"/>
    </source>
</evidence>
<dbReference type="AlphaFoldDB" id="A0AAE3SNA5"/>
<dbReference type="Pfam" id="PF00887">
    <property type="entry name" value="ACBP"/>
    <property type="match status" value="1"/>
</dbReference>
<dbReference type="Gene3D" id="1.20.80.10">
    <property type="match status" value="1"/>
</dbReference>
<reference evidence="2" key="1">
    <citation type="submission" date="2022-11" db="EMBL/GenBank/DDBJ databases">
        <title>The characterization of three novel Bacteroidetes species and genomic analysis of their roles in tidal elemental geochemical cycles.</title>
        <authorList>
            <person name="Ma K.-J."/>
        </authorList>
    </citation>
    <scope>NUCLEOTIDE SEQUENCE</scope>
    <source>
        <strain evidence="2">M415</strain>
    </source>
</reference>
<organism evidence="2 3">
    <name type="scientific">Lentiprolixibacter aurantiacus</name>
    <dbReference type="NCBI Taxonomy" id="2993939"/>
    <lineage>
        <taxon>Bacteria</taxon>
        <taxon>Pseudomonadati</taxon>
        <taxon>Bacteroidota</taxon>
        <taxon>Flavobacteriia</taxon>
        <taxon>Flavobacteriales</taxon>
        <taxon>Flavobacteriaceae</taxon>
        <taxon>Lentiprolixibacter</taxon>
    </lineage>
</organism>
<gene>
    <name evidence="2" type="ORF">OO016_06670</name>
</gene>
<keyword evidence="3" id="KW-1185">Reference proteome</keyword>
<dbReference type="Proteomes" id="UP001207116">
    <property type="component" value="Unassembled WGS sequence"/>
</dbReference>
<dbReference type="EMBL" id="JAPFQP010000001">
    <property type="protein sequence ID" value="MCX2719280.1"/>
    <property type="molecule type" value="Genomic_DNA"/>
</dbReference>
<name>A0AAE3SNA5_9FLAO</name>
<feature type="domain" description="ACB" evidence="1">
    <location>
        <begin position="6"/>
        <end position="86"/>
    </location>
</feature>
<comment type="caution">
    <text evidence="2">The sequence shown here is derived from an EMBL/GenBank/DDBJ whole genome shotgun (WGS) entry which is preliminary data.</text>
</comment>
<dbReference type="SUPFAM" id="SSF47027">
    <property type="entry name" value="Acyl-CoA binding protein"/>
    <property type="match status" value="1"/>
</dbReference>
<proteinExistence type="predicted"/>
<dbReference type="GO" id="GO:0000062">
    <property type="term" value="F:fatty-acyl-CoA binding"/>
    <property type="evidence" value="ECO:0007669"/>
    <property type="project" value="InterPro"/>
</dbReference>
<evidence type="ECO:0000259" key="1">
    <source>
        <dbReference type="PROSITE" id="PS51228"/>
    </source>
</evidence>
<protein>
    <submittedName>
        <fullName evidence="2">Acyl-CoA-binding protein</fullName>
    </submittedName>
</protein>
<accession>A0AAE3SNA5</accession>
<dbReference type="RefSeq" id="WP_266011795.1">
    <property type="nucleotide sequence ID" value="NZ_JAPFQP010000001.1"/>
</dbReference>
<evidence type="ECO:0000313" key="3">
    <source>
        <dbReference type="Proteomes" id="UP001207116"/>
    </source>
</evidence>
<dbReference type="InterPro" id="IPR000582">
    <property type="entry name" value="Acyl-CoA-binding_protein"/>
</dbReference>
<sequence length="86" mass="9762">MKNEKLYLEFQEAVTYINGYTDPIPADLLLKLYAYYKIANENFDNPGSKTPLINAFKANALIQASDIGQEEAMQNYIELVAKLRKG</sequence>